<dbReference type="InterPro" id="IPR046342">
    <property type="entry name" value="CBS_dom_sf"/>
</dbReference>
<proteinExistence type="predicted"/>
<dbReference type="Proteomes" id="UP000262582">
    <property type="component" value="Chromosome"/>
</dbReference>
<dbReference type="EMBL" id="NXIG01000005">
    <property type="protein sequence ID" value="RXI31175.1"/>
    <property type="molecule type" value="Genomic_DNA"/>
</dbReference>
<dbReference type="SUPFAM" id="SSF54631">
    <property type="entry name" value="CBS-domain pair"/>
    <property type="match status" value="1"/>
</dbReference>
<keyword evidence="6" id="KW-1185">Reference proteome</keyword>
<sequence>MFAVYNNGSVGFRSTADNLYNLKNVEELQETRLKPDEGFIQNFSNEEKEHQKQEFLNTYKKIANLDTSEPVYYAKDIMTKNVFSMDNNVSIEEAYTFLKENQITQIPITGFGKKIIGIINKKIILNLIMEDIENVKNILNRKIEDIYLPEIITAAPMADVRSVVKVMLDFKLDAIPIVDENDILLGIISKTDILRAVSHLPKLQLWS</sequence>
<dbReference type="RefSeq" id="WP_118916705.1">
    <property type="nucleotide sequence ID" value="NZ_CP032097.1"/>
</dbReference>
<evidence type="ECO:0000256" key="1">
    <source>
        <dbReference type="ARBA" id="ARBA00023122"/>
    </source>
</evidence>
<dbReference type="PANTHER" id="PTHR43080:SF29">
    <property type="entry name" value="OS02G0818000 PROTEIN"/>
    <property type="match status" value="1"/>
</dbReference>
<dbReference type="Gene3D" id="3.10.580.10">
    <property type="entry name" value="CBS-domain"/>
    <property type="match status" value="1"/>
</dbReference>
<feature type="domain" description="CBS" evidence="3">
    <location>
        <begin position="147"/>
        <end position="205"/>
    </location>
</feature>
<evidence type="ECO:0000313" key="4">
    <source>
        <dbReference type="EMBL" id="AXX94477.1"/>
    </source>
</evidence>
<dbReference type="PANTHER" id="PTHR43080">
    <property type="entry name" value="CBS DOMAIN-CONTAINING PROTEIN CBSX3, MITOCHONDRIAL"/>
    <property type="match status" value="1"/>
</dbReference>
<dbReference type="PROSITE" id="PS51371">
    <property type="entry name" value="CBS"/>
    <property type="match status" value="2"/>
</dbReference>
<protein>
    <submittedName>
        <fullName evidence="5">CBS domain-containing protein</fullName>
    </submittedName>
</protein>
<reference evidence="4 6" key="2">
    <citation type="submission" date="2018-08" db="EMBL/GenBank/DDBJ databases">
        <title>Complete genome of the Arcobacter ellisii type strain LMG 26155.</title>
        <authorList>
            <person name="Miller W.G."/>
            <person name="Yee E."/>
            <person name="Bono J.L."/>
        </authorList>
    </citation>
    <scope>NUCLEOTIDE SEQUENCE [LARGE SCALE GENOMIC DNA]</scope>
    <source>
        <strain evidence="4 6">LMG 26155</strain>
    </source>
</reference>
<evidence type="ECO:0000313" key="7">
    <source>
        <dbReference type="Proteomes" id="UP000290588"/>
    </source>
</evidence>
<dbReference type="AlphaFoldDB" id="A0A347U6J9"/>
<keyword evidence="1 2" id="KW-0129">CBS domain</keyword>
<evidence type="ECO:0000256" key="2">
    <source>
        <dbReference type="PROSITE-ProRule" id="PRU00703"/>
    </source>
</evidence>
<reference evidence="5 7" key="1">
    <citation type="submission" date="2017-09" db="EMBL/GenBank/DDBJ databases">
        <title>Genomics of the genus Arcobacter.</title>
        <authorList>
            <person name="Perez-Cataluna A."/>
            <person name="Figueras M.J."/>
            <person name="Salas-Masso N."/>
        </authorList>
    </citation>
    <scope>NUCLEOTIDE SEQUENCE [LARGE SCALE GENOMIC DNA]</scope>
    <source>
        <strain evidence="5 7">CECT 7837</strain>
    </source>
</reference>
<dbReference type="SMART" id="SM00116">
    <property type="entry name" value="CBS"/>
    <property type="match status" value="2"/>
</dbReference>
<dbReference type="KEGG" id="aell:AELL_0798"/>
<name>A0A347U6J9_9BACT</name>
<feature type="domain" description="CBS" evidence="3">
    <location>
        <begin position="78"/>
        <end position="134"/>
    </location>
</feature>
<accession>A0A347U6J9</accession>
<dbReference type="EMBL" id="CP032097">
    <property type="protein sequence ID" value="AXX94477.1"/>
    <property type="molecule type" value="Genomic_DNA"/>
</dbReference>
<evidence type="ECO:0000313" key="5">
    <source>
        <dbReference type="EMBL" id="RXI31175.1"/>
    </source>
</evidence>
<dbReference type="InterPro" id="IPR051257">
    <property type="entry name" value="Diverse_CBS-Domain"/>
</dbReference>
<organism evidence="5 7">
    <name type="scientific">Arcobacter ellisii</name>
    <dbReference type="NCBI Taxonomy" id="913109"/>
    <lineage>
        <taxon>Bacteria</taxon>
        <taxon>Pseudomonadati</taxon>
        <taxon>Campylobacterota</taxon>
        <taxon>Epsilonproteobacteria</taxon>
        <taxon>Campylobacterales</taxon>
        <taxon>Arcobacteraceae</taxon>
        <taxon>Arcobacter</taxon>
    </lineage>
</organism>
<dbReference type="Proteomes" id="UP000290588">
    <property type="component" value="Unassembled WGS sequence"/>
</dbReference>
<evidence type="ECO:0000259" key="3">
    <source>
        <dbReference type="PROSITE" id="PS51371"/>
    </source>
</evidence>
<dbReference type="Pfam" id="PF00571">
    <property type="entry name" value="CBS"/>
    <property type="match status" value="2"/>
</dbReference>
<evidence type="ECO:0000313" key="6">
    <source>
        <dbReference type="Proteomes" id="UP000262582"/>
    </source>
</evidence>
<dbReference type="OrthoDB" id="9811720at2"/>
<dbReference type="InterPro" id="IPR000644">
    <property type="entry name" value="CBS_dom"/>
</dbReference>
<gene>
    <name evidence="4" type="ORF">AELL_0798</name>
    <name evidence="5" type="ORF">CP962_06860</name>
</gene>